<dbReference type="GO" id="GO:0005886">
    <property type="term" value="C:plasma membrane"/>
    <property type="evidence" value="ECO:0007669"/>
    <property type="project" value="UniProtKB-SubCell"/>
</dbReference>
<name>A0A8H7F976_AGABI</name>
<feature type="transmembrane region" description="Helical" evidence="8">
    <location>
        <begin position="280"/>
        <end position="298"/>
    </location>
</feature>
<evidence type="ECO:0000256" key="4">
    <source>
        <dbReference type="ARBA" id="ARBA00015388"/>
    </source>
</evidence>
<comment type="function">
    <text evidence="1 8">Probably involved in transport through the plasma membrane.</text>
</comment>
<evidence type="ECO:0000313" key="9">
    <source>
        <dbReference type="EMBL" id="KAF7783125.1"/>
    </source>
</evidence>
<gene>
    <name evidence="9" type="ORF">Agabi119p4_2501</name>
</gene>
<protein>
    <recommendedName>
        <fullName evidence="4 8">Protein PNS1</fullName>
    </recommendedName>
</protein>
<dbReference type="Gene3D" id="1.20.140.150">
    <property type="match status" value="1"/>
</dbReference>
<proteinExistence type="inferred from homology"/>
<comment type="similarity">
    <text evidence="3 8">Belongs to the CTL (choline transporter-like) family.</text>
</comment>
<feature type="transmembrane region" description="Helical" evidence="8">
    <location>
        <begin position="52"/>
        <end position="76"/>
    </location>
</feature>
<reference evidence="9 10" key="1">
    <citation type="journal article" name="Sci. Rep.">
        <title>Telomere-to-telomere assembled and centromere annotated genomes of the two main subspecies of the button mushroom Agaricus bisporus reveal especially polymorphic chromosome ends.</title>
        <authorList>
            <person name="Sonnenberg A.S.M."/>
            <person name="Sedaghat-Telgerd N."/>
            <person name="Lavrijssen B."/>
            <person name="Ohm R.A."/>
            <person name="Hendrickx P.M."/>
            <person name="Scholtmeijer K."/>
            <person name="Baars J.J.P."/>
            <person name="van Peer A."/>
        </authorList>
    </citation>
    <scope>NUCLEOTIDE SEQUENCE [LARGE SCALE GENOMIC DNA]</scope>
    <source>
        <strain evidence="9 10">H119_p4</strain>
    </source>
</reference>
<keyword evidence="5 8" id="KW-0812">Transmembrane</keyword>
<feature type="transmembrane region" description="Helical" evidence="8">
    <location>
        <begin position="88"/>
        <end position="106"/>
    </location>
</feature>
<comment type="caution">
    <text evidence="8">Lacks conserved residue(s) required for the propagation of feature annotation.</text>
</comment>
<evidence type="ECO:0000256" key="1">
    <source>
        <dbReference type="ARBA" id="ARBA00002957"/>
    </source>
</evidence>
<dbReference type="GO" id="GO:0022857">
    <property type="term" value="F:transmembrane transporter activity"/>
    <property type="evidence" value="ECO:0007669"/>
    <property type="project" value="UniProtKB-UniRule"/>
</dbReference>
<evidence type="ECO:0000256" key="8">
    <source>
        <dbReference type="RuleBase" id="RU368066"/>
    </source>
</evidence>
<feature type="transmembrane region" description="Helical" evidence="8">
    <location>
        <begin position="179"/>
        <end position="197"/>
    </location>
</feature>
<evidence type="ECO:0000256" key="5">
    <source>
        <dbReference type="ARBA" id="ARBA00022692"/>
    </source>
</evidence>
<evidence type="ECO:0000313" key="10">
    <source>
        <dbReference type="Proteomes" id="UP000629468"/>
    </source>
</evidence>
<dbReference type="AlphaFoldDB" id="A0A8H7F976"/>
<dbReference type="EMBL" id="JABXXO010000003">
    <property type="protein sequence ID" value="KAF7783125.1"/>
    <property type="molecule type" value="Genomic_DNA"/>
</dbReference>
<keyword evidence="7 8" id="KW-0472">Membrane</keyword>
<comment type="caution">
    <text evidence="9">The sequence shown here is derived from an EMBL/GenBank/DDBJ whole genome shotgun (WGS) entry which is preliminary data.</text>
</comment>
<keyword evidence="6 8" id="KW-1133">Transmembrane helix</keyword>
<dbReference type="Proteomes" id="UP000629468">
    <property type="component" value="Unassembled WGS sequence"/>
</dbReference>
<dbReference type="Pfam" id="PF04515">
    <property type="entry name" value="Choline_transpo"/>
    <property type="match status" value="1"/>
</dbReference>
<evidence type="ECO:0000256" key="7">
    <source>
        <dbReference type="ARBA" id="ARBA00023136"/>
    </source>
</evidence>
<evidence type="ECO:0000256" key="3">
    <source>
        <dbReference type="ARBA" id="ARBA00007168"/>
    </source>
</evidence>
<evidence type="ECO:0000256" key="6">
    <source>
        <dbReference type="ARBA" id="ARBA00022989"/>
    </source>
</evidence>
<comment type="subcellular location">
    <subcellularLocation>
        <location evidence="8">Cell membrane</location>
        <topology evidence="8">Multi-pass membrane protein</topology>
    </subcellularLocation>
    <subcellularLocation>
        <location evidence="2">Membrane</location>
        <topology evidence="2">Multi-pass membrane protein</topology>
    </subcellularLocation>
</comment>
<organism evidence="9 10">
    <name type="scientific">Agaricus bisporus var. burnettii</name>
    <dbReference type="NCBI Taxonomy" id="192524"/>
    <lineage>
        <taxon>Eukaryota</taxon>
        <taxon>Fungi</taxon>
        <taxon>Dikarya</taxon>
        <taxon>Basidiomycota</taxon>
        <taxon>Agaricomycotina</taxon>
        <taxon>Agaricomycetes</taxon>
        <taxon>Agaricomycetidae</taxon>
        <taxon>Agaricales</taxon>
        <taxon>Agaricineae</taxon>
        <taxon>Agaricaceae</taxon>
        <taxon>Agaricus</taxon>
    </lineage>
</organism>
<dbReference type="PANTHER" id="PTHR12385:SF4">
    <property type="entry name" value="PROTEIN PNS1"/>
    <property type="match status" value="1"/>
</dbReference>
<feature type="transmembrane region" description="Helical" evidence="8">
    <location>
        <begin position="305"/>
        <end position="327"/>
    </location>
</feature>
<feature type="transmembrane region" description="Helical" evidence="8">
    <location>
        <begin position="347"/>
        <end position="371"/>
    </location>
</feature>
<evidence type="ECO:0000256" key="2">
    <source>
        <dbReference type="ARBA" id="ARBA00004141"/>
    </source>
</evidence>
<sequence>MEIRSGHASPAYFNRYAYIEIALYGKPYIPAAKDTWRLFKNRGIDAIVNDSLVGMTLTWGGYVIGLLSSLFAYLYIRFTAPSYNADGQYTAPMLLFAFLIGLRCSLTMSSAIEAGVSTIFVGLGEDPQVLQSRAPDLFNLIATHYPRQVRRAHPAVSQILDGYFHLDALTLRSDMRKTSYVVTFILVSAILVLNVISTKRVDWLVVKSSEVFNTRITTEYGLSEICETIYTHVPSPGGDVEVVYRSHKCRDFPLSVQDGCDGKNRAFCAEWTSAGYIDQVAIGFGAVSLLAILFGVTTGSRRRRIWGVVSWLVLFHAICQLTAFAIITHNYDTAEAFNQARPGTGYILNIVSWVSGFLIALGVVATGLSAASGHKWAAGNRAYHTIPEGD</sequence>
<accession>A0A8H7F976</accession>
<dbReference type="PANTHER" id="PTHR12385">
    <property type="entry name" value="CHOLINE TRANSPORTER-LIKE (SLC FAMILY 44)"/>
    <property type="match status" value="1"/>
</dbReference>
<dbReference type="InterPro" id="IPR007603">
    <property type="entry name" value="Choline_transptr-like"/>
</dbReference>